<evidence type="ECO:0000256" key="12">
    <source>
        <dbReference type="ARBA" id="ARBA00023136"/>
    </source>
</evidence>
<dbReference type="PROSITE" id="PS50109">
    <property type="entry name" value="HIS_KIN"/>
    <property type="match status" value="1"/>
</dbReference>
<keyword evidence="9" id="KW-0067">ATP-binding</keyword>
<dbReference type="SUPFAM" id="SSF47384">
    <property type="entry name" value="Homodimeric domain of signal transducing histidine kinase"/>
    <property type="match status" value="1"/>
</dbReference>
<dbReference type="InterPro" id="IPR003661">
    <property type="entry name" value="HisK_dim/P_dom"/>
</dbReference>
<dbReference type="InterPro" id="IPR015943">
    <property type="entry name" value="WD40/YVTN_repeat-like_dom_sf"/>
</dbReference>
<dbReference type="Pfam" id="PF07495">
    <property type="entry name" value="Y_Y_Y"/>
    <property type="match status" value="1"/>
</dbReference>
<evidence type="ECO:0000256" key="7">
    <source>
        <dbReference type="ARBA" id="ARBA00022741"/>
    </source>
</evidence>
<evidence type="ECO:0000256" key="4">
    <source>
        <dbReference type="ARBA" id="ARBA00022553"/>
    </source>
</evidence>
<dbReference type="Pfam" id="PF02518">
    <property type="entry name" value="HATPase_c"/>
    <property type="match status" value="1"/>
</dbReference>
<evidence type="ECO:0000259" key="14">
    <source>
        <dbReference type="PROSITE" id="PS50109"/>
    </source>
</evidence>
<keyword evidence="11" id="KW-0902">Two-component regulatory system</keyword>
<evidence type="ECO:0000256" key="6">
    <source>
        <dbReference type="ARBA" id="ARBA00022692"/>
    </source>
</evidence>
<protein>
    <recommendedName>
        <fullName evidence="3">histidine kinase</fullName>
        <ecNumber evidence="3">2.7.13.3</ecNumber>
    </recommendedName>
</protein>
<dbReference type="SUPFAM" id="SSF63829">
    <property type="entry name" value="Calcium-dependent phosphotriesterase"/>
    <property type="match status" value="1"/>
</dbReference>
<evidence type="ECO:0000256" key="10">
    <source>
        <dbReference type="ARBA" id="ARBA00022989"/>
    </source>
</evidence>
<evidence type="ECO:0000313" key="16">
    <source>
        <dbReference type="EMBL" id="AOS44500.1"/>
    </source>
</evidence>
<dbReference type="SUPFAM" id="SSF52172">
    <property type="entry name" value="CheY-like"/>
    <property type="match status" value="1"/>
</dbReference>
<dbReference type="Proteomes" id="UP000095228">
    <property type="component" value="Chromosome"/>
</dbReference>
<dbReference type="Gene3D" id="3.40.50.2300">
    <property type="match status" value="1"/>
</dbReference>
<evidence type="ECO:0000256" key="3">
    <source>
        <dbReference type="ARBA" id="ARBA00012438"/>
    </source>
</evidence>
<organism evidence="16 17">
    <name type="scientific">Lacunisphaera limnophila</name>
    <dbReference type="NCBI Taxonomy" id="1838286"/>
    <lineage>
        <taxon>Bacteria</taxon>
        <taxon>Pseudomonadati</taxon>
        <taxon>Verrucomicrobiota</taxon>
        <taxon>Opitutia</taxon>
        <taxon>Opitutales</taxon>
        <taxon>Opitutaceae</taxon>
        <taxon>Lacunisphaera</taxon>
    </lineage>
</organism>
<keyword evidence="8 16" id="KW-0418">Kinase</keyword>
<dbReference type="PANTHER" id="PTHR45339">
    <property type="entry name" value="HYBRID SIGNAL TRANSDUCTION HISTIDINE KINASE J"/>
    <property type="match status" value="1"/>
</dbReference>
<dbReference type="Pfam" id="PF00512">
    <property type="entry name" value="HisKA"/>
    <property type="match status" value="1"/>
</dbReference>
<dbReference type="InterPro" id="IPR005467">
    <property type="entry name" value="His_kinase_dom"/>
</dbReference>
<dbReference type="SMART" id="SM00388">
    <property type="entry name" value="HisKA"/>
    <property type="match status" value="1"/>
</dbReference>
<feature type="modified residue" description="4-aspartylphosphate" evidence="13">
    <location>
        <position position="1124"/>
    </location>
</feature>
<dbReference type="PANTHER" id="PTHR45339:SF1">
    <property type="entry name" value="HYBRID SIGNAL TRANSDUCTION HISTIDINE KINASE J"/>
    <property type="match status" value="1"/>
</dbReference>
<dbReference type="InterPro" id="IPR011110">
    <property type="entry name" value="Reg_prop"/>
</dbReference>
<dbReference type="PROSITE" id="PS50110">
    <property type="entry name" value="RESPONSE_REGULATORY"/>
    <property type="match status" value="1"/>
</dbReference>
<keyword evidence="6" id="KW-0812">Transmembrane</keyword>
<dbReference type="InterPro" id="IPR036097">
    <property type="entry name" value="HisK_dim/P_sf"/>
</dbReference>
<dbReference type="PRINTS" id="PR00344">
    <property type="entry name" value="BCTRLSENSOR"/>
</dbReference>
<evidence type="ECO:0000256" key="8">
    <source>
        <dbReference type="ARBA" id="ARBA00022777"/>
    </source>
</evidence>
<evidence type="ECO:0000256" key="13">
    <source>
        <dbReference type="PROSITE-ProRule" id="PRU00169"/>
    </source>
</evidence>
<evidence type="ECO:0000256" key="1">
    <source>
        <dbReference type="ARBA" id="ARBA00000085"/>
    </source>
</evidence>
<dbReference type="Gene3D" id="2.130.10.10">
    <property type="entry name" value="YVTN repeat-like/Quinoprotein amine dehydrogenase"/>
    <property type="match status" value="2"/>
</dbReference>
<keyword evidence="10" id="KW-1133">Transmembrane helix</keyword>
<dbReference type="SMART" id="SM00387">
    <property type="entry name" value="HATPase_c"/>
    <property type="match status" value="1"/>
</dbReference>
<gene>
    <name evidence="16" type="primary">luxQ_4</name>
    <name evidence="16" type="ORF">Verru16b_01562</name>
</gene>
<keyword evidence="5 16" id="KW-0808">Transferase</keyword>
<dbReference type="InterPro" id="IPR004358">
    <property type="entry name" value="Sig_transdc_His_kin-like_C"/>
</dbReference>
<feature type="domain" description="Response regulatory" evidence="15">
    <location>
        <begin position="1074"/>
        <end position="1191"/>
    </location>
</feature>
<dbReference type="CDD" id="cd17546">
    <property type="entry name" value="REC_hyHK_CKI1_RcsC-like"/>
    <property type="match status" value="1"/>
</dbReference>
<dbReference type="KEGG" id="obg:Verru16b_01562"/>
<dbReference type="Pfam" id="PF00072">
    <property type="entry name" value="Response_reg"/>
    <property type="match status" value="1"/>
</dbReference>
<dbReference type="InterPro" id="IPR001789">
    <property type="entry name" value="Sig_transdc_resp-reg_receiver"/>
</dbReference>
<dbReference type="CDD" id="cd16922">
    <property type="entry name" value="HATPase_EvgS-ArcB-TorS-like"/>
    <property type="match status" value="1"/>
</dbReference>
<dbReference type="SMART" id="SM00448">
    <property type="entry name" value="REC"/>
    <property type="match status" value="1"/>
</dbReference>
<dbReference type="InterPro" id="IPR013783">
    <property type="entry name" value="Ig-like_fold"/>
</dbReference>
<dbReference type="AlphaFoldDB" id="A0A1D8AUF6"/>
<dbReference type="OrthoDB" id="175932at2"/>
<dbReference type="Pfam" id="PF07494">
    <property type="entry name" value="Reg_prop"/>
    <property type="match status" value="1"/>
</dbReference>
<dbReference type="FunFam" id="1.10.287.130:FF:000004">
    <property type="entry name" value="Ethylene receptor 1"/>
    <property type="match status" value="1"/>
</dbReference>
<evidence type="ECO:0000259" key="15">
    <source>
        <dbReference type="PROSITE" id="PS50110"/>
    </source>
</evidence>
<dbReference type="CDD" id="cd00082">
    <property type="entry name" value="HisKA"/>
    <property type="match status" value="1"/>
</dbReference>
<dbReference type="InterPro" id="IPR011123">
    <property type="entry name" value="Y_Y_Y"/>
</dbReference>
<feature type="domain" description="Histidine kinase" evidence="14">
    <location>
        <begin position="834"/>
        <end position="1050"/>
    </location>
</feature>
<dbReference type="GO" id="GO:0000155">
    <property type="term" value="F:phosphorelay sensor kinase activity"/>
    <property type="evidence" value="ECO:0007669"/>
    <property type="project" value="InterPro"/>
</dbReference>
<dbReference type="InterPro" id="IPR011006">
    <property type="entry name" value="CheY-like_superfamily"/>
</dbReference>
<accession>A0A1D8AUF6</accession>
<sequence length="1271" mass="137984">MSPPRVLLLTCLAGLSLFPARGVADLGIFHPEAGRPSIRDFRPTEYRGHPQVYDIVHGPNGLIYFGNQEGIIEFDGARWTHHRAPSAHIFQLEADANGRLWSGGMDEIGYFTQSADGRWHYASLLPQLPEAAKPWGRTTFVHRAPDGVYFTSARGLVRVREGEVRFFAHPRTGSRLVPVPTGGTPLFQVLRQGLYRIDGDHLVNLSEDPALLHNVRTEATRLADGRSLLCFSTIGAWIYDPADGGITPANERLNNFIRQCGRLNTIRTLRDGTIALGSSSLGLGLFRPDFSAHRLLDRSSGLADNSIISLAEDDEGGLWVGYNSGAARFALAGNVSVFDAANGPTPGTIDSWGRHAGRLYAGTYDGLYRLEPPDQLGHGGKLQRLNADITNIFGFESYQGKLLIACTDGLYLTDEDGRGELVVRTPRNNCYGLIASRRHPGRFYLPGGSGLIVVQHDSSGWRMLTERYDLGDAHTAVLEEDGTLWLATYSRGFWRVPGAEDITDWSTATYEQYHRGHGLPENIVWTTVSPGHAGTVFFTDKGARRFDAAQRTFVPEDRYVVPGRPPALLTPTVVSGGDTWASAFTDNTLVATPPLGRFTREPDGRLAWRDASAEAQQEVGFGGAAVMWVEQQPAGDVLWARGYHNTVRVDLGLPATPVRAWRTLVRSVTAEGRSQPLAAAGPPARFAFSREPIHFDLAAPHFGALDGLRYQTRLMGYSDHWSEPTATPSTNFTNLEGGPFTFEARAIDSTGTVSEVARYAFTVAPPWHRSPAALAGYVALALALVVGYIRWRLGAVRREQRRLEKLVEARTAELAVARDQAETANRAKSVFLAHMSHELRTPLNGIIGYSQVLLRDPAVTGPQRERVGIVQTSGQHLLRLINEVLDFSKIEAGKIERHDTPFHPGQLLRELATAHEAAAHLKGLGFSLGTSDQASGYVRGDPQKLRQVLDNLLSNAVKFTRTGTVSLRVGVTGDRWDFAVADTGVGLTAAELARLFQPFEQAASRPAGEAGTGLGLVITQRLVELLGGRLQVDSEPGRGSRFHFSLLLPATTAPSTPSRSPFGPTGRYEGPRRRVLIVDDNEINRAVLTDLLTPLGFDCTRFVSAEDALAALDGLPPPDLAFLDVKLPGLDGLELTRRLRARAATADLPIVLTSASVLTYDAAAAAAAGANDFLPKPFAESQLLDQLTRLLGLTWQPSAPAPAGGESPLPPEIRARLRAAADAGDVATLRTELAAARAALPGVSSVLVQLETLVGAYQLERARDLLRHDQS</sequence>
<dbReference type="Gene3D" id="1.10.287.130">
    <property type="match status" value="1"/>
</dbReference>
<reference evidence="16 17" key="1">
    <citation type="submission" date="2016-06" db="EMBL/GenBank/DDBJ databases">
        <title>Three novel species with peptidoglycan cell walls form the new genus Lacunisphaera gen. nov. in the family Opitutaceae of the verrucomicrobial subdivision 4.</title>
        <authorList>
            <person name="Rast P."/>
            <person name="Gloeckner I."/>
            <person name="Jogler M."/>
            <person name="Boedeker C."/>
            <person name="Jeske O."/>
            <person name="Wiegand S."/>
            <person name="Reinhardt R."/>
            <person name="Schumann P."/>
            <person name="Rohde M."/>
            <person name="Spring S."/>
            <person name="Gloeckner F.O."/>
            <person name="Jogler C."/>
        </authorList>
    </citation>
    <scope>NUCLEOTIDE SEQUENCE [LARGE SCALE GENOMIC DNA]</scope>
    <source>
        <strain evidence="16 17">IG16b</strain>
    </source>
</reference>
<dbReference type="Gene3D" id="2.60.40.10">
    <property type="entry name" value="Immunoglobulins"/>
    <property type="match status" value="1"/>
</dbReference>
<evidence type="ECO:0000256" key="5">
    <source>
        <dbReference type="ARBA" id="ARBA00022679"/>
    </source>
</evidence>
<name>A0A1D8AUF6_9BACT</name>
<dbReference type="InterPro" id="IPR036890">
    <property type="entry name" value="HATPase_C_sf"/>
</dbReference>
<dbReference type="GO" id="GO:0016020">
    <property type="term" value="C:membrane"/>
    <property type="evidence" value="ECO:0007669"/>
    <property type="project" value="UniProtKB-SubCell"/>
</dbReference>
<dbReference type="InterPro" id="IPR003594">
    <property type="entry name" value="HATPase_dom"/>
</dbReference>
<evidence type="ECO:0000313" key="17">
    <source>
        <dbReference type="Proteomes" id="UP000095228"/>
    </source>
</evidence>
<keyword evidence="7" id="KW-0547">Nucleotide-binding</keyword>
<dbReference type="PATRIC" id="fig|1838286.3.peg.1579"/>
<evidence type="ECO:0000256" key="11">
    <source>
        <dbReference type="ARBA" id="ARBA00023012"/>
    </source>
</evidence>
<keyword evidence="12" id="KW-0472">Membrane</keyword>
<dbReference type="GO" id="GO:0005524">
    <property type="term" value="F:ATP binding"/>
    <property type="evidence" value="ECO:0007669"/>
    <property type="project" value="UniProtKB-KW"/>
</dbReference>
<dbReference type="EC" id="2.7.13.3" evidence="3"/>
<comment type="catalytic activity">
    <reaction evidence="1">
        <text>ATP + protein L-histidine = ADP + protein N-phospho-L-histidine.</text>
        <dbReference type="EC" id="2.7.13.3"/>
    </reaction>
</comment>
<dbReference type="SUPFAM" id="SSF55874">
    <property type="entry name" value="ATPase domain of HSP90 chaperone/DNA topoisomerase II/histidine kinase"/>
    <property type="match status" value="1"/>
</dbReference>
<dbReference type="RefSeq" id="WP_069961742.1">
    <property type="nucleotide sequence ID" value="NZ_CP016094.1"/>
</dbReference>
<proteinExistence type="predicted"/>
<keyword evidence="4 13" id="KW-0597">Phosphoprotein</keyword>
<dbReference type="EMBL" id="CP016094">
    <property type="protein sequence ID" value="AOS44500.1"/>
    <property type="molecule type" value="Genomic_DNA"/>
</dbReference>
<dbReference type="Gene3D" id="3.30.565.10">
    <property type="entry name" value="Histidine kinase-like ATPase, C-terminal domain"/>
    <property type="match status" value="1"/>
</dbReference>
<comment type="subcellular location">
    <subcellularLocation>
        <location evidence="2">Membrane</location>
    </subcellularLocation>
</comment>
<keyword evidence="17" id="KW-1185">Reference proteome</keyword>
<evidence type="ECO:0000256" key="2">
    <source>
        <dbReference type="ARBA" id="ARBA00004370"/>
    </source>
</evidence>
<evidence type="ECO:0000256" key="9">
    <source>
        <dbReference type="ARBA" id="ARBA00022840"/>
    </source>
</evidence>
<dbReference type="STRING" id="1838286.Verru16b_01562"/>